<gene>
    <name evidence="1" type="ORF">QE152_g38742</name>
</gene>
<dbReference type="AlphaFoldDB" id="A0AAW1HWP2"/>
<dbReference type="Proteomes" id="UP001458880">
    <property type="component" value="Unassembled WGS sequence"/>
</dbReference>
<accession>A0AAW1HWP2</accession>
<protein>
    <submittedName>
        <fullName evidence="1">Uncharacterized protein</fullName>
    </submittedName>
</protein>
<dbReference type="EMBL" id="JASPKY010000859">
    <property type="protein sequence ID" value="KAK9680896.1"/>
    <property type="molecule type" value="Genomic_DNA"/>
</dbReference>
<proteinExistence type="predicted"/>
<evidence type="ECO:0000313" key="2">
    <source>
        <dbReference type="Proteomes" id="UP001458880"/>
    </source>
</evidence>
<comment type="caution">
    <text evidence="1">The sequence shown here is derived from an EMBL/GenBank/DDBJ whole genome shotgun (WGS) entry which is preliminary data.</text>
</comment>
<sequence length="190" mass="21344">MVSTSYDVVATVSNLGGGNVGLYRELKVDIDKTWFPHPMVTSNFASYSYYVMSGPSRQKLVNDCFNVKVSETDKRDRTNAYSLATEVQNEILDKMASIMRTLESRVVSLYLKRLYAIEYILSNRLNQDVPVNFFSVLPAKGGLHNHPDTIEFRYRLRSYIMGKNEGSPTIAGNVEADHTADLAASDTNLE</sequence>
<reference evidence="1 2" key="1">
    <citation type="journal article" date="2024" name="BMC Genomics">
        <title>De novo assembly and annotation of Popillia japonica's genome with initial clues to its potential as an invasive pest.</title>
        <authorList>
            <person name="Cucini C."/>
            <person name="Boschi S."/>
            <person name="Funari R."/>
            <person name="Cardaioli E."/>
            <person name="Iannotti N."/>
            <person name="Marturano G."/>
            <person name="Paoli F."/>
            <person name="Bruttini M."/>
            <person name="Carapelli A."/>
            <person name="Frati F."/>
            <person name="Nardi F."/>
        </authorList>
    </citation>
    <scope>NUCLEOTIDE SEQUENCE [LARGE SCALE GENOMIC DNA]</scope>
    <source>
        <strain evidence="1">DMR45628</strain>
    </source>
</reference>
<name>A0AAW1HWP2_POPJA</name>
<keyword evidence="2" id="KW-1185">Reference proteome</keyword>
<evidence type="ECO:0000313" key="1">
    <source>
        <dbReference type="EMBL" id="KAK9680896.1"/>
    </source>
</evidence>
<organism evidence="1 2">
    <name type="scientific">Popillia japonica</name>
    <name type="common">Japanese beetle</name>
    <dbReference type="NCBI Taxonomy" id="7064"/>
    <lineage>
        <taxon>Eukaryota</taxon>
        <taxon>Metazoa</taxon>
        <taxon>Ecdysozoa</taxon>
        <taxon>Arthropoda</taxon>
        <taxon>Hexapoda</taxon>
        <taxon>Insecta</taxon>
        <taxon>Pterygota</taxon>
        <taxon>Neoptera</taxon>
        <taxon>Endopterygota</taxon>
        <taxon>Coleoptera</taxon>
        <taxon>Polyphaga</taxon>
        <taxon>Scarabaeiformia</taxon>
        <taxon>Scarabaeidae</taxon>
        <taxon>Rutelinae</taxon>
        <taxon>Popillia</taxon>
    </lineage>
</organism>